<name>A0A0P9DG26_9CHLR</name>
<dbReference type="Proteomes" id="UP000050509">
    <property type="component" value="Unassembled WGS sequence"/>
</dbReference>
<keyword evidence="3" id="KW-1185">Reference proteome</keyword>
<dbReference type="PATRIC" id="fig|186479.3.peg.9358"/>
<accession>A0A0P9DG26</accession>
<comment type="caution">
    <text evidence="2">The sequence shown here is derived from an EMBL/GenBank/DDBJ whole genome shotgun (WGS) entry which is preliminary data.</text>
</comment>
<dbReference type="AlphaFoldDB" id="A0A0P9DG26"/>
<dbReference type="Gene3D" id="3.60.15.10">
    <property type="entry name" value="Ribonuclease Z/Hydroxyacylglutathione hydrolase-like"/>
    <property type="match status" value="1"/>
</dbReference>
<sequence length="257" mass="27671">MRLTFLGTGTSMGVPVIGCECAVCTSPDPQNKRLRTSALLEADGRAILFDAGPDLRQQALAAGIRRVDAVLLTHAHADHIFGLDDLRPLNFAQRAAIPLYGTANTLAMVRERFGYAFVNSSEGSTRPALELVEIQSSVPFDIGTITIIPFDVQHGSWTITGFRIGRLGYVTDASSLPAASLAELRDLDVLVLNALRHAPHPTHFSLDEACAVVADLRPRQALLVHMTHDVEHASVDAGLPAPVHLAYDGQVVEIRDA</sequence>
<dbReference type="InterPro" id="IPR036866">
    <property type="entry name" value="RibonucZ/Hydroxyglut_hydro"/>
</dbReference>
<proteinExistence type="predicted"/>
<feature type="domain" description="Metallo-beta-lactamase" evidence="1">
    <location>
        <begin position="34"/>
        <end position="228"/>
    </location>
</feature>
<gene>
    <name evidence="2" type="ORF">SE17_16790</name>
</gene>
<dbReference type="PANTHER" id="PTHR42663:SF6">
    <property type="entry name" value="HYDROLASE C777.06C-RELATED"/>
    <property type="match status" value="1"/>
</dbReference>
<dbReference type="CDD" id="cd16279">
    <property type="entry name" value="metallo-hydrolase-like_MBL-fold"/>
    <property type="match status" value="1"/>
</dbReference>
<evidence type="ECO:0000313" key="2">
    <source>
        <dbReference type="EMBL" id="KPV52220.1"/>
    </source>
</evidence>
<organism evidence="2 3">
    <name type="scientific">Kouleothrix aurantiaca</name>
    <dbReference type="NCBI Taxonomy" id="186479"/>
    <lineage>
        <taxon>Bacteria</taxon>
        <taxon>Bacillati</taxon>
        <taxon>Chloroflexota</taxon>
        <taxon>Chloroflexia</taxon>
        <taxon>Chloroflexales</taxon>
        <taxon>Roseiflexineae</taxon>
        <taxon>Roseiflexaceae</taxon>
        <taxon>Kouleothrix</taxon>
    </lineage>
</organism>
<evidence type="ECO:0000259" key="1">
    <source>
        <dbReference type="SMART" id="SM00849"/>
    </source>
</evidence>
<reference evidence="2 3" key="1">
    <citation type="submission" date="2015-09" db="EMBL/GenBank/DDBJ databases">
        <title>Draft genome sequence of Kouleothrix aurantiaca JCM 19913.</title>
        <authorList>
            <person name="Hemp J."/>
        </authorList>
    </citation>
    <scope>NUCLEOTIDE SEQUENCE [LARGE SCALE GENOMIC DNA]</scope>
    <source>
        <strain evidence="2 3">COM-B</strain>
    </source>
</reference>
<dbReference type="EMBL" id="LJCR01000618">
    <property type="protein sequence ID" value="KPV52220.1"/>
    <property type="molecule type" value="Genomic_DNA"/>
</dbReference>
<dbReference type="Pfam" id="PF12706">
    <property type="entry name" value="Lactamase_B_2"/>
    <property type="match status" value="1"/>
</dbReference>
<dbReference type="SMART" id="SM00849">
    <property type="entry name" value="Lactamase_B"/>
    <property type="match status" value="1"/>
</dbReference>
<dbReference type="PANTHER" id="PTHR42663">
    <property type="entry name" value="HYDROLASE C777.06C-RELATED-RELATED"/>
    <property type="match status" value="1"/>
</dbReference>
<dbReference type="SUPFAM" id="SSF56281">
    <property type="entry name" value="Metallo-hydrolase/oxidoreductase"/>
    <property type="match status" value="1"/>
</dbReference>
<evidence type="ECO:0000313" key="3">
    <source>
        <dbReference type="Proteomes" id="UP000050509"/>
    </source>
</evidence>
<dbReference type="InterPro" id="IPR001279">
    <property type="entry name" value="Metallo-B-lactamas"/>
</dbReference>
<protein>
    <submittedName>
        <fullName evidence="2">Beta-lactamase</fullName>
    </submittedName>
</protein>